<dbReference type="Proteomes" id="UP000775547">
    <property type="component" value="Unassembled WGS sequence"/>
</dbReference>
<feature type="region of interest" description="Disordered" evidence="1">
    <location>
        <begin position="18"/>
        <end position="62"/>
    </location>
</feature>
<evidence type="ECO:0000313" key="3">
    <source>
        <dbReference type="Proteomes" id="UP000775547"/>
    </source>
</evidence>
<keyword evidence="3" id="KW-1185">Reference proteome</keyword>
<feature type="compositionally biased region" description="Basic and acidic residues" evidence="1">
    <location>
        <begin position="91"/>
        <end position="108"/>
    </location>
</feature>
<protein>
    <submittedName>
        <fullName evidence="2">Uncharacterized protein</fullName>
    </submittedName>
</protein>
<dbReference type="AlphaFoldDB" id="A0A9P7G6H8"/>
<proteinExistence type="predicted"/>
<feature type="region of interest" description="Disordered" evidence="1">
    <location>
        <begin position="74"/>
        <end position="108"/>
    </location>
</feature>
<feature type="compositionally biased region" description="Basic residues" evidence="1">
    <location>
        <begin position="29"/>
        <end position="42"/>
    </location>
</feature>
<sequence length="108" mass="11646">MSEIDVIFSAKGKAITIQPVASASSLPEKKKKKKKDKGKKRKHTDDLADDPPPPKSALTPETVIDSSALIPALKRQKVDNKALAPKSAKKAVADDDAKFTDSRGSRPR</sequence>
<gene>
    <name evidence="2" type="ORF">DXG03_007883</name>
</gene>
<dbReference type="EMBL" id="JABCKV010000060">
    <property type="protein sequence ID" value="KAG5644754.1"/>
    <property type="molecule type" value="Genomic_DNA"/>
</dbReference>
<comment type="caution">
    <text evidence="2">The sequence shown here is derived from an EMBL/GenBank/DDBJ whole genome shotgun (WGS) entry which is preliminary data.</text>
</comment>
<evidence type="ECO:0000313" key="2">
    <source>
        <dbReference type="EMBL" id="KAG5644754.1"/>
    </source>
</evidence>
<evidence type="ECO:0000256" key="1">
    <source>
        <dbReference type="SAM" id="MobiDB-lite"/>
    </source>
</evidence>
<name>A0A9P7G6H8_9AGAR</name>
<reference evidence="2" key="1">
    <citation type="submission" date="2020-07" db="EMBL/GenBank/DDBJ databases">
        <authorList>
            <person name="Nieuwenhuis M."/>
            <person name="Van De Peppel L.J.J."/>
        </authorList>
    </citation>
    <scope>NUCLEOTIDE SEQUENCE</scope>
    <source>
        <strain evidence="2">AP01</strain>
        <tissue evidence="2">Mycelium</tissue>
    </source>
</reference>
<reference evidence="2" key="2">
    <citation type="submission" date="2021-10" db="EMBL/GenBank/DDBJ databases">
        <title>Phylogenomics reveals ancestral predisposition of the termite-cultivated fungus Termitomyces towards a domesticated lifestyle.</title>
        <authorList>
            <person name="Auxier B."/>
            <person name="Grum-Grzhimaylo A."/>
            <person name="Cardenas M.E."/>
            <person name="Lodge J.D."/>
            <person name="Laessoe T."/>
            <person name="Pedersen O."/>
            <person name="Smith M.E."/>
            <person name="Kuyper T.W."/>
            <person name="Franco-Molano E.A."/>
            <person name="Baroni T.J."/>
            <person name="Aanen D.K."/>
        </authorList>
    </citation>
    <scope>NUCLEOTIDE SEQUENCE</scope>
    <source>
        <strain evidence="2">AP01</strain>
        <tissue evidence="2">Mycelium</tissue>
    </source>
</reference>
<organism evidence="2 3">
    <name type="scientific">Asterophora parasitica</name>
    <dbReference type="NCBI Taxonomy" id="117018"/>
    <lineage>
        <taxon>Eukaryota</taxon>
        <taxon>Fungi</taxon>
        <taxon>Dikarya</taxon>
        <taxon>Basidiomycota</taxon>
        <taxon>Agaricomycotina</taxon>
        <taxon>Agaricomycetes</taxon>
        <taxon>Agaricomycetidae</taxon>
        <taxon>Agaricales</taxon>
        <taxon>Tricholomatineae</taxon>
        <taxon>Lyophyllaceae</taxon>
        <taxon>Asterophora</taxon>
    </lineage>
</organism>
<dbReference type="OrthoDB" id="20835at2759"/>
<accession>A0A9P7G6H8</accession>